<name>A0ABP2Z7R1_9GAMM</name>
<sequence length="60" mass="6583">MQWIIDNKEWVFSGIGVFVLSLIGAFIFKGKSTTSQTQKSGKNSKNYQAAGDINIGTKND</sequence>
<keyword evidence="2" id="KW-0472">Membrane</keyword>
<reference evidence="3 4" key="1">
    <citation type="journal article" date="2013" name="Genome Announc.">
        <title>Draft Genome Sequence of Shewanella decolorationis S12, a Dye-Degrading Bacterium Isolated from a Wastewater Treatment Plant.</title>
        <authorList>
            <person name="Xu M."/>
            <person name="Fang Y."/>
            <person name="Liu J."/>
            <person name="Chen X."/>
            <person name="Sun G."/>
            <person name="Guo J."/>
            <person name="Hua Z."/>
            <person name="Tu Q."/>
            <person name="Wu L."/>
            <person name="Zhou J."/>
            <person name="Liu X."/>
        </authorList>
    </citation>
    <scope>NUCLEOTIDE SEQUENCE [LARGE SCALE GENOMIC DNA]</scope>
    <source>
        <strain evidence="3 4">S12</strain>
    </source>
</reference>
<dbReference type="RefSeq" id="WP_023266713.1">
    <property type="nucleotide sequence ID" value="NZ_AXZL01000061.1"/>
</dbReference>
<comment type="caution">
    <text evidence="3">The sequence shown here is derived from an EMBL/GenBank/DDBJ whole genome shotgun (WGS) entry which is preliminary data.</text>
</comment>
<evidence type="ECO:0000256" key="2">
    <source>
        <dbReference type="SAM" id="Phobius"/>
    </source>
</evidence>
<feature type="transmembrane region" description="Helical" evidence="2">
    <location>
        <begin position="12"/>
        <end position="30"/>
    </location>
</feature>
<keyword evidence="4" id="KW-1185">Reference proteome</keyword>
<keyword evidence="2" id="KW-0812">Transmembrane</keyword>
<accession>A0ABP2Z7R1</accession>
<evidence type="ECO:0000256" key="1">
    <source>
        <dbReference type="SAM" id="MobiDB-lite"/>
    </source>
</evidence>
<dbReference type="Proteomes" id="UP000017548">
    <property type="component" value="Unassembled WGS sequence"/>
</dbReference>
<feature type="compositionally biased region" description="Polar residues" evidence="1">
    <location>
        <begin position="32"/>
        <end position="47"/>
    </location>
</feature>
<evidence type="ECO:0000313" key="4">
    <source>
        <dbReference type="Proteomes" id="UP000017548"/>
    </source>
</evidence>
<keyword evidence="2" id="KW-1133">Transmembrane helix</keyword>
<dbReference type="EMBL" id="AXZL01000061">
    <property type="protein sequence ID" value="ESE41587.1"/>
    <property type="molecule type" value="Genomic_DNA"/>
</dbReference>
<evidence type="ECO:0000313" key="3">
    <source>
        <dbReference type="EMBL" id="ESE41587.1"/>
    </source>
</evidence>
<protein>
    <submittedName>
        <fullName evidence="3">Uncharacterized protein</fullName>
    </submittedName>
</protein>
<organism evidence="3 4">
    <name type="scientific">Shewanella decolorationis S12</name>
    <dbReference type="NCBI Taxonomy" id="1353536"/>
    <lineage>
        <taxon>Bacteria</taxon>
        <taxon>Pseudomonadati</taxon>
        <taxon>Pseudomonadota</taxon>
        <taxon>Gammaproteobacteria</taxon>
        <taxon>Alteromonadales</taxon>
        <taxon>Shewanellaceae</taxon>
        <taxon>Shewanella</taxon>
    </lineage>
</organism>
<proteinExistence type="predicted"/>
<feature type="region of interest" description="Disordered" evidence="1">
    <location>
        <begin position="32"/>
        <end position="60"/>
    </location>
</feature>
<gene>
    <name evidence="3" type="ORF">SHD_1662</name>
</gene>